<proteinExistence type="inferred from homology"/>
<dbReference type="PROSITE" id="PS50928">
    <property type="entry name" value="ABC_TM1"/>
    <property type="match status" value="1"/>
</dbReference>
<dbReference type="Proteomes" id="UP000063964">
    <property type="component" value="Chromosome"/>
</dbReference>
<dbReference type="OrthoDB" id="9807047at2"/>
<evidence type="ECO:0000256" key="5">
    <source>
        <dbReference type="ARBA" id="ARBA00022692"/>
    </source>
</evidence>
<comment type="similarity">
    <text evidence="2">Belongs to the binding-protein-dependent transport system permease family. CysTW subfamily.</text>
</comment>
<dbReference type="CDD" id="cd06261">
    <property type="entry name" value="TM_PBP2"/>
    <property type="match status" value="1"/>
</dbReference>
<evidence type="ECO:0000256" key="8">
    <source>
        <dbReference type="RuleBase" id="RU363032"/>
    </source>
</evidence>
<evidence type="ECO:0000256" key="6">
    <source>
        <dbReference type="ARBA" id="ARBA00022989"/>
    </source>
</evidence>
<feature type="transmembrane region" description="Helical" evidence="8">
    <location>
        <begin position="96"/>
        <end position="112"/>
    </location>
</feature>
<evidence type="ECO:0000313" key="11">
    <source>
        <dbReference type="Proteomes" id="UP000063964"/>
    </source>
</evidence>
<organism evidence="10 11">
    <name type="scientific">Desulfomicrobium orale DSM 12838</name>
    <dbReference type="NCBI Taxonomy" id="888061"/>
    <lineage>
        <taxon>Bacteria</taxon>
        <taxon>Pseudomonadati</taxon>
        <taxon>Thermodesulfobacteriota</taxon>
        <taxon>Desulfovibrionia</taxon>
        <taxon>Desulfovibrionales</taxon>
        <taxon>Desulfomicrobiaceae</taxon>
        <taxon>Desulfomicrobium</taxon>
    </lineage>
</organism>
<keyword evidence="5 8" id="KW-0812">Transmembrane</keyword>
<feature type="transmembrane region" description="Helical" evidence="8">
    <location>
        <begin position="118"/>
        <end position="140"/>
    </location>
</feature>
<dbReference type="RefSeq" id="WP_066606679.1">
    <property type="nucleotide sequence ID" value="NZ_CP014230.1"/>
</dbReference>
<name>A0A0X8JR65_9BACT</name>
<feature type="transmembrane region" description="Helical" evidence="8">
    <location>
        <begin position="64"/>
        <end position="84"/>
    </location>
</feature>
<evidence type="ECO:0000256" key="3">
    <source>
        <dbReference type="ARBA" id="ARBA00022448"/>
    </source>
</evidence>
<evidence type="ECO:0000313" key="10">
    <source>
        <dbReference type="EMBL" id="AMD93352.1"/>
    </source>
</evidence>
<dbReference type="SUPFAM" id="SSF161098">
    <property type="entry name" value="MetI-like"/>
    <property type="match status" value="1"/>
</dbReference>
<keyword evidence="3 8" id="KW-0813">Transport</keyword>
<dbReference type="EMBL" id="CP014230">
    <property type="protein sequence ID" value="AMD93352.1"/>
    <property type="molecule type" value="Genomic_DNA"/>
</dbReference>
<evidence type="ECO:0000256" key="7">
    <source>
        <dbReference type="ARBA" id="ARBA00023136"/>
    </source>
</evidence>
<reference evidence="11" key="1">
    <citation type="submission" date="2016-02" db="EMBL/GenBank/DDBJ databases">
        <authorList>
            <person name="Holder M.E."/>
            <person name="Ajami N.J."/>
            <person name="Petrosino J.F."/>
        </authorList>
    </citation>
    <scope>NUCLEOTIDE SEQUENCE [LARGE SCALE GENOMIC DNA]</scope>
    <source>
        <strain evidence="11">DSM 12838</strain>
    </source>
</reference>
<feature type="transmembrane region" description="Helical" evidence="8">
    <location>
        <begin position="193"/>
        <end position="215"/>
    </location>
</feature>
<dbReference type="NCBIfam" id="NF007044">
    <property type="entry name" value="PRK09497.1"/>
    <property type="match status" value="1"/>
</dbReference>
<dbReference type="Gene3D" id="1.10.3720.10">
    <property type="entry name" value="MetI-like"/>
    <property type="match status" value="1"/>
</dbReference>
<feature type="transmembrane region" description="Helical" evidence="8">
    <location>
        <begin position="152"/>
        <end position="173"/>
    </location>
</feature>
<dbReference type="PANTHER" id="PTHR42929">
    <property type="entry name" value="INNER MEMBRANE ABC TRANSPORTER PERMEASE PROTEIN YDCU-RELATED-RELATED"/>
    <property type="match status" value="1"/>
</dbReference>
<keyword evidence="4" id="KW-1003">Cell membrane</keyword>
<feature type="domain" description="ABC transmembrane type-1" evidence="9">
    <location>
        <begin position="65"/>
        <end position="271"/>
    </location>
</feature>
<dbReference type="AlphaFoldDB" id="A0A0X8JR65"/>
<keyword evidence="11" id="KW-1185">Reference proteome</keyword>
<evidence type="ECO:0000259" key="9">
    <source>
        <dbReference type="PROSITE" id="PS50928"/>
    </source>
</evidence>
<feature type="transmembrane region" description="Helical" evidence="8">
    <location>
        <begin position="252"/>
        <end position="272"/>
    </location>
</feature>
<sequence length="283" mass="30679">MKNDGFFKNAVIAGTIGWMAVFAFTPNLLVFLASFGTTSPENFVEPGLSLANYARLMDASHLGIFWSSLKLAGLVTLICLAAAYPFAAILARTRKSLRGVLLLLVVIPFWTNSLVRTYAITAMLNASGIVNNLLLSLGIIAEPLAMMYTPGAVVLGLTYTLLPFMILPLYAALERLDQRYLEAARDLGATPWNAFWRVTVPLTMPGIVSGCMLVFLPGIGMFYVSDVLGGAKAMLLGNFIRDQFLTTRDWPLGAAASVTLTALLGLMLLLYWKSAARLGREDA</sequence>
<dbReference type="GO" id="GO:0005886">
    <property type="term" value="C:plasma membrane"/>
    <property type="evidence" value="ECO:0007669"/>
    <property type="project" value="UniProtKB-SubCell"/>
</dbReference>
<gene>
    <name evidence="10" type="primary">potB</name>
    <name evidence="10" type="ORF">AXF15_09735</name>
</gene>
<evidence type="ECO:0000256" key="1">
    <source>
        <dbReference type="ARBA" id="ARBA00004651"/>
    </source>
</evidence>
<dbReference type="InterPro" id="IPR035906">
    <property type="entry name" value="MetI-like_sf"/>
</dbReference>
<feature type="transmembrane region" description="Helical" evidence="8">
    <location>
        <begin position="12"/>
        <end position="35"/>
    </location>
</feature>
<evidence type="ECO:0000256" key="4">
    <source>
        <dbReference type="ARBA" id="ARBA00022475"/>
    </source>
</evidence>
<protein>
    <submittedName>
        <fullName evidence="10">Spermidine/putrescine ABC transporter permease</fullName>
    </submittedName>
</protein>
<dbReference type="InterPro" id="IPR000515">
    <property type="entry name" value="MetI-like"/>
</dbReference>
<comment type="subcellular location">
    <subcellularLocation>
        <location evidence="1 8">Cell membrane</location>
        <topology evidence="1 8">Multi-pass membrane protein</topology>
    </subcellularLocation>
</comment>
<dbReference type="Pfam" id="PF00528">
    <property type="entry name" value="BPD_transp_1"/>
    <property type="match status" value="1"/>
</dbReference>
<keyword evidence="7 8" id="KW-0472">Membrane</keyword>
<dbReference type="STRING" id="888061.AXF15_09735"/>
<accession>A0A0X8JR65</accession>
<evidence type="ECO:0000256" key="2">
    <source>
        <dbReference type="ARBA" id="ARBA00007069"/>
    </source>
</evidence>
<keyword evidence="6 8" id="KW-1133">Transmembrane helix</keyword>
<dbReference type="KEGG" id="doa:AXF15_09735"/>
<dbReference type="PANTHER" id="PTHR42929:SF1">
    <property type="entry name" value="INNER MEMBRANE ABC TRANSPORTER PERMEASE PROTEIN YDCU-RELATED"/>
    <property type="match status" value="1"/>
</dbReference>
<dbReference type="GO" id="GO:0055085">
    <property type="term" value="P:transmembrane transport"/>
    <property type="evidence" value="ECO:0007669"/>
    <property type="project" value="InterPro"/>
</dbReference>